<protein>
    <recommendedName>
        <fullName evidence="4">Lipoprotein</fullName>
    </recommendedName>
</protein>
<dbReference type="Proteomes" id="UP000289691">
    <property type="component" value="Unassembled WGS sequence"/>
</dbReference>
<evidence type="ECO:0008006" key="4">
    <source>
        <dbReference type="Google" id="ProtNLM"/>
    </source>
</evidence>
<dbReference type="EMBL" id="RDFA01000006">
    <property type="protein sequence ID" value="RXK47478.1"/>
    <property type="molecule type" value="Genomic_DNA"/>
</dbReference>
<dbReference type="AlphaFoldDB" id="A0A498KSI5"/>
<feature type="region of interest" description="Disordered" evidence="1">
    <location>
        <begin position="22"/>
        <end position="85"/>
    </location>
</feature>
<accession>A0A498KSI5</accession>
<dbReference type="OrthoDB" id="237578at2157"/>
<evidence type="ECO:0000313" key="3">
    <source>
        <dbReference type="Proteomes" id="UP000289691"/>
    </source>
</evidence>
<evidence type="ECO:0000256" key="1">
    <source>
        <dbReference type="SAM" id="MobiDB-lite"/>
    </source>
</evidence>
<name>A0A498KSI5_9EURY</name>
<organism evidence="2 3">
    <name type="scientific">Halorientalis pallida</name>
    <dbReference type="NCBI Taxonomy" id="2479928"/>
    <lineage>
        <taxon>Archaea</taxon>
        <taxon>Methanobacteriati</taxon>
        <taxon>Methanobacteriota</taxon>
        <taxon>Stenosarchaea group</taxon>
        <taxon>Halobacteria</taxon>
        <taxon>Halobacteriales</taxon>
        <taxon>Haloarculaceae</taxon>
        <taxon>Halorientalis</taxon>
    </lineage>
</organism>
<sequence>MKRILLTVAVAAMLVLAGCSGGGQGTASPSADDTSDGTPDGTDDGTQPETGVSSPDVPDSLSIDVSPVGPGSGGMDAVSSDMYPPGVDSSGVTNATALVTSHFEAAGSNAETRMAFESSGGTLGLVHRNGSAGERLRYVNETTGRSGTWWRSGSTVVRRNTSQSPPVTYSYGETNLYTGYQFLSLVRVIPFSTLNSMSLSVDGTTTVDGQQVLRLAMDGFNRSDSGWNLQAGLQDASGYVLVTPEGVIRELHWEATNTNTSQTESMTVTVSGVGSTSVTQPDWAGEYPDATVETTSEGQALALTHEGGDAIPADTRIQVGSGFAAYGNVTLSESLDSGETLYVVASGRFGDYDVTASVGSQPDVPENAASFSRRVPSVSAFLDGVKLTYGPEVETETGASTGFGAGA</sequence>
<dbReference type="RefSeq" id="WP_129070181.1">
    <property type="nucleotide sequence ID" value="NZ_RDFA01000006.1"/>
</dbReference>
<feature type="compositionally biased region" description="Low complexity" evidence="1">
    <location>
        <begin position="26"/>
        <end position="40"/>
    </location>
</feature>
<proteinExistence type="predicted"/>
<reference evidence="2 3" key="1">
    <citation type="submission" date="2019-01" db="EMBL/GenBank/DDBJ databases">
        <title>Halorientalis sp. F13-25 a new haloarchaeum isolated from hypersaline water.</title>
        <authorList>
            <person name="Ana D.-V."/>
            <person name="Cristina S.-P."/>
            <person name="Antonio V."/>
        </authorList>
    </citation>
    <scope>NUCLEOTIDE SEQUENCE [LARGE SCALE GENOMIC DNA]</scope>
    <source>
        <strain evidence="2 3">F13-25</strain>
    </source>
</reference>
<dbReference type="PROSITE" id="PS51257">
    <property type="entry name" value="PROKAR_LIPOPROTEIN"/>
    <property type="match status" value="1"/>
</dbReference>
<gene>
    <name evidence="2" type="ORF">EAF64_17050</name>
</gene>
<comment type="caution">
    <text evidence="2">The sequence shown here is derived from an EMBL/GenBank/DDBJ whole genome shotgun (WGS) entry which is preliminary data.</text>
</comment>
<evidence type="ECO:0000313" key="2">
    <source>
        <dbReference type="EMBL" id="RXK47478.1"/>
    </source>
</evidence>
<keyword evidence="3" id="KW-1185">Reference proteome</keyword>